<dbReference type="EMBL" id="JBGBZJ010000001">
    <property type="protein sequence ID" value="MEY9451100.1"/>
    <property type="molecule type" value="Genomic_DNA"/>
</dbReference>
<protein>
    <recommendedName>
        <fullName evidence="3">HEPN AbiU2-like domain-containing protein</fullName>
    </recommendedName>
</protein>
<evidence type="ECO:0000313" key="2">
    <source>
        <dbReference type="Proteomes" id="UP001565369"/>
    </source>
</evidence>
<accession>A0ABV4FIQ5</accession>
<evidence type="ECO:0000313" key="1">
    <source>
        <dbReference type="EMBL" id="MEY9451100.1"/>
    </source>
</evidence>
<sequence length="164" mass="18662">MLDEADLSPRDRVLYEKLYASANDIGTARACAEYILKKGWHTYSFTRRGSVPIQQTAFTTTLIVAYARPFAAGRGNIDFPKRLLQYDDKEAALHQRLLKLRNQEYAHSDASTISVKPLKGVIRSIQSIRDLRFVPAELKLFLGMTTGLFSRIHERMEEIRLSGS</sequence>
<comment type="caution">
    <text evidence="1">The sequence shown here is derived from an EMBL/GenBank/DDBJ whole genome shotgun (WGS) entry which is preliminary data.</text>
</comment>
<organism evidence="1 2">
    <name type="scientific">Bradyrhizobium ottawaense</name>
    <dbReference type="NCBI Taxonomy" id="931866"/>
    <lineage>
        <taxon>Bacteria</taxon>
        <taxon>Pseudomonadati</taxon>
        <taxon>Pseudomonadota</taxon>
        <taxon>Alphaproteobacteria</taxon>
        <taxon>Hyphomicrobiales</taxon>
        <taxon>Nitrobacteraceae</taxon>
        <taxon>Bradyrhizobium</taxon>
    </lineage>
</organism>
<name>A0ABV4FIQ5_9BRAD</name>
<dbReference type="Proteomes" id="UP001565369">
    <property type="component" value="Unassembled WGS sequence"/>
</dbReference>
<proteinExistence type="predicted"/>
<reference evidence="1 2" key="1">
    <citation type="submission" date="2024-07" db="EMBL/GenBank/DDBJ databases">
        <title>Genomic Encyclopedia of Type Strains, Phase V (KMG-V): Genome sequencing to study the core and pangenomes of soil and plant-associated prokaryotes.</title>
        <authorList>
            <person name="Whitman W."/>
        </authorList>
    </citation>
    <scope>NUCLEOTIDE SEQUENCE [LARGE SCALE GENOMIC DNA]</scope>
    <source>
        <strain evidence="1 2">USDA 152</strain>
    </source>
</reference>
<evidence type="ECO:0008006" key="3">
    <source>
        <dbReference type="Google" id="ProtNLM"/>
    </source>
</evidence>
<gene>
    <name evidence="1" type="ORF">ABIG07_000048</name>
</gene>
<dbReference type="RefSeq" id="WP_038975230.1">
    <property type="nucleotide sequence ID" value="NZ_JBGBZG010000001.1"/>
</dbReference>
<keyword evidence="2" id="KW-1185">Reference proteome</keyword>